<keyword evidence="9" id="KW-0406">Ion transport</keyword>
<dbReference type="InterPro" id="IPR003974">
    <property type="entry name" value="K_chnl_volt-dep_Kv3"/>
</dbReference>
<dbReference type="InterPro" id="IPR003131">
    <property type="entry name" value="T1-type_BTB"/>
</dbReference>
<feature type="non-terminal residue" evidence="15">
    <location>
        <position position="412"/>
    </location>
</feature>
<dbReference type="GO" id="GO:0043679">
    <property type="term" value="C:axon terminus"/>
    <property type="evidence" value="ECO:0007669"/>
    <property type="project" value="TreeGrafter"/>
</dbReference>
<feature type="transmembrane region" description="Helical" evidence="13">
    <location>
        <begin position="216"/>
        <end position="238"/>
    </location>
</feature>
<dbReference type="Pfam" id="PF02214">
    <property type="entry name" value="BTB_2"/>
    <property type="match status" value="1"/>
</dbReference>
<evidence type="ECO:0000256" key="5">
    <source>
        <dbReference type="ARBA" id="ARBA00022826"/>
    </source>
</evidence>
<keyword evidence="11" id="KW-0407">Ion channel</keyword>
<evidence type="ECO:0000256" key="13">
    <source>
        <dbReference type="SAM" id="Phobius"/>
    </source>
</evidence>
<keyword evidence="4 13" id="KW-0812">Transmembrane</keyword>
<dbReference type="GO" id="GO:0008076">
    <property type="term" value="C:voltage-gated potassium channel complex"/>
    <property type="evidence" value="ECO:0007669"/>
    <property type="project" value="InterPro"/>
</dbReference>
<feature type="transmembrane region" description="Helical" evidence="13">
    <location>
        <begin position="270"/>
        <end position="291"/>
    </location>
</feature>
<dbReference type="AlphaFoldDB" id="A0A813Z6W7"/>
<keyword evidence="7" id="KW-0630">Potassium</keyword>
<dbReference type="Gene3D" id="3.30.710.10">
    <property type="entry name" value="Potassium Channel Kv1.1, Chain A"/>
    <property type="match status" value="1"/>
</dbReference>
<keyword evidence="8 13" id="KW-1133">Transmembrane helix</keyword>
<dbReference type="InterPro" id="IPR011333">
    <property type="entry name" value="SKP1/BTB/POZ_sf"/>
</dbReference>
<keyword evidence="2" id="KW-0813">Transport</keyword>
<keyword evidence="16" id="KW-1185">Reference proteome</keyword>
<dbReference type="InterPro" id="IPR027359">
    <property type="entry name" value="Volt_channel_dom_sf"/>
</dbReference>
<feature type="transmembrane region" description="Helical" evidence="13">
    <location>
        <begin position="343"/>
        <end position="359"/>
    </location>
</feature>
<dbReference type="PRINTS" id="PR00169">
    <property type="entry name" value="KCHANNEL"/>
</dbReference>
<dbReference type="SUPFAM" id="SSF81324">
    <property type="entry name" value="Voltage-gated potassium channels"/>
    <property type="match status" value="1"/>
</dbReference>
<dbReference type="EMBL" id="CAJNOC010001830">
    <property type="protein sequence ID" value="CAF0894215.1"/>
    <property type="molecule type" value="Genomic_DNA"/>
</dbReference>
<dbReference type="GO" id="GO:0045211">
    <property type="term" value="C:postsynaptic membrane"/>
    <property type="evidence" value="ECO:0007669"/>
    <property type="project" value="TreeGrafter"/>
</dbReference>
<dbReference type="InterPro" id="IPR028325">
    <property type="entry name" value="VG_K_chnl"/>
</dbReference>
<dbReference type="SUPFAM" id="SSF54695">
    <property type="entry name" value="POZ domain"/>
    <property type="match status" value="1"/>
</dbReference>
<evidence type="ECO:0000256" key="8">
    <source>
        <dbReference type="ARBA" id="ARBA00022989"/>
    </source>
</evidence>
<protein>
    <recommendedName>
        <fullName evidence="14">BTB domain-containing protein</fullName>
    </recommendedName>
</protein>
<dbReference type="GO" id="GO:0042734">
    <property type="term" value="C:presynaptic membrane"/>
    <property type="evidence" value="ECO:0007669"/>
    <property type="project" value="TreeGrafter"/>
</dbReference>
<feature type="transmembrane region" description="Helical" evidence="13">
    <location>
        <begin position="379"/>
        <end position="400"/>
    </location>
</feature>
<keyword evidence="3" id="KW-0633">Potassium transport</keyword>
<dbReference type="GO" id="GO:0001508">
    <property type="term" value="P:action potential"/>
    <property type="evidence" value="ECO:0007669"/>
    <property type="project" value="TreeGrafter"/>
</dbReference>
<dbReference type="GO" id="GO:0051260">
    <property type="term" value="P:protein homooligomerization"/>
    <property type="evidence" value="ECO:0007669"/>
    <property type="project" value="InterPro"/>
</dbReference>
<feature type="region of interest" description="Disordered" evidence="12">
    <location>
        <begin position="1"/>
        <end position="24"/>
    </location>
</feature>
<dbReference type="PANTHER" id="PTHR11537:SF252">
    <property type="entry name" value="POTASSIUM VOLTAGE-GATED CHANNEL PROTEIN SHAW"/>
    <property type="match status" value="1"/>
</dbReference>
<feature type="compositionally biased region" description="Low complexity" evidence="12">
    <location>
        <begin position="13"/>
        <end position="24"/>
    </location>
</feature>
<dbReference type="SMART" id="SM00225">
    <property type="entry name" value="BTB"/>
    <property type="match status" value="1"/>
</dbReference>
<evidence type="ECO:0000256" key="3">
    <source>
        <dbReference type="ARBA" id="ARBA00022538"/>
    </source>
</evidence>
<evidence type="ECO:0000313" key="16">
    <source>
        <dbReference type="Proteomes" id="UP000663879"/>
    </source>
</evidence>
<evidence type="ECO:0000256" key="4">
    <source>
        <dbReference type="ARBA" id="ARBA00022692"/>
    </source>
</evidence>
<dbReference type="PRINTS" id="PR01498">
    <property type="entry name" value="SHAWCHANNEL"/>
</dbReference>
<evidence type="ECO:0000259" key="14">
    <source>
        <dbReference type="SMART" id="SM00225"/>
    </source>
</evidence>
<evidence type="ECO:0000256" key="12">
    <source>
        <dbReference type="SAM" id="MobiDB-lite"/>
    </source>
</evidence>
<dbReference type="OrthoDB" id="10025005at2759"/>
<evidence type="ECO:0000256" key="9">
    <source>
        <dbReference type="ARBA" id="ARBA00023065"/>
    </source>
</evidence>
<comment type="subcellular location">
    <subcellularLocation>
        <location evidence="1">Membrane</location>
        <topology evidence="1">Multi-pass membrane protein</topology>
    </subcellularLocation>
</comment>
<evidence type="ECO:0000256" key="6">
    <source>
        <dbReference type="ARBA" id="ARBA00022882"/>
    </source>
</evidence>
<dbReference type="GO" id="GO:0005251">
    <property type="term" value="F:delayed rectifier potassium channel activity"/>
    <property type="evidence" value="ECO:0007669"/>
    <property type="project" value="TreeGrafter"/>
</dbReference>
<dbReference type="FunFam" id="3.30.710.10:FF:000020">
    <property type="entry name" value="Potassium voltage-gated channel protein Shaw"/>
    <property type="match status" value="1"/>
</dbReference>
<dbReference type="PANTHER" id="PTHR11537">
    <property type="entry name" value="VOLTAGE-GATED POTASSIUM CHANNEL"/>
    <property type="match status" value="1"/>
</dbReference>
<evidence type="ECO:0000313" key="15">
    <source>
        <dbReference type="EMBL" id="CAF0894215.1"/>
    </source>
</evidence>
<evidence type="ECO:0000256" key="2">
    <source>
        <dbReference type="ARBA" id="ARBA00022448"/>
    </source>
</evidence>
<dbReference type="Pfam" id="PF00520">
    <property type="entry name" value="Ion_trans"/>
    <property type="match status" value="1"/>
</dbReference>
<keyword evidence="5" id="KW-0631">Potassium channel</keyword>
<accession>A0A813Z6W7</accession>
<keyword evidence="10 13" id="KW-0472">Membrane</keyword>
<dbReference type="Proteomes" id="UP000663879">
    <property type="component" value="Unassembled WGS sequence"/>
</dbReference>
<feature type="compositionally biased region" description="Polar residues" evidence="12">
    <location>
        <begin position="1"/>
        <end position="12"/>
    </location>
</feature>
<name>A0A813Z6W7_9BILA</name>
<keyword evidence="6" id="KW-0851">Voltage-gated channel</keyword>
<proteinExistence type="predicted"/>
<dbReference type="GO" id="GO:0032590">
    <property type="term" value="C:dendrite membrane"/>
    <property type="evidence" value="ECO:0007669"/>
    <property type="project" value="TreeGrafter"/>
</dbReference>
<evidence type="ECO:0000256" key="7">
    <source>
        <dbReference type="ARBA" id="ARBA00022958"/>
    </source>
</evidence>
<organism evidence="15 16">
    <name type="scientific">Brachionus calyciflorus</name>
    <dbReference type="NCBI Taxonomy" id="104777"/>
    <lineage>
        <taxon>Eukaryota</taxon>
        <taxon>Metazoa</taxon>
        <taxon>Spiralia</taxon>
        <taxon>Gnathifera</taxon>
        <taxon>Rotifera</taxon>
        <taxon>Eurotatoria</taxon>
        <taxon>Monogononta</taxon>
        <taxon>Pseudotrocha</taxon>
        <taxon>Ploima</taxon>
        <taxon>Brachionidae</taxon>
        <taxon>Brachionus</taxon>
    </lineage>
</organism>
<feature type="domain" description="BTB" evidence="14">
    <location>
        <begin position="64"/>
        <end position="164"/>
    </location>
</feature>
<comment type="caution">
    <text evidence="15">The sequence shown here is derived from an EMBL/GenBank/DDBJ whole genome shotgun (WGS) entry which is preliminary data.</text>
</comment>
<reference evidence="15" key="1">
    <citation type="submission" date="2021-02" db="EMBL/GenBank/DDBJ databases">
        <authorList>
            <person name="Nowell W R."/>
        </authorList>
    </citation>
    <scope>NUCLEOTIDE SEQUENCE</scope>
    <source>
        <strain evidence="15">Ploen Becks lab</strain>
    </source>
</reference>
<dbReference type="GO" id="GO:0032809">
    <property type="term" value="C:neuronal cell body membrane"/>
    <property type="evidence" value="ECO:0007669"/>
    <property type="project" value="TreeGrafter"/>
</dbReference>
<evidence type="ECO:0000256" key="1">
    <source>
        <dbReference type="ARBA" id="ARBA00004141"/>
    </source>
</evidence>
<evidence type="ECO:0000256" key="10">
    <source>
        <dbReference type="ARBA" id="ARBA00023136"/>
    </source>
</evidence>
<dbReference type="Gene3D" id="1.20.120.350">
    <property type="entry name" value="Voltage-gated potassium channels. Chain C"/>
    <property type="match status" value="1"/>
</dbReference>
<dbReference type="InterPro" id="IPR000210">
    <property type="entry name" value="BTB/POZ_dom"/>
</dbReference>
<evidence type="ECO:0000256" key="11">
    <source>
        <dbReference type="ARBA" id="ARBA00023303"/>
    </source>
</evidence>
<feature type="transmembrane region" description="Helical" evidence="13">
    <location>
        <begin position="303"/>
        <end position="323"/>
    </location>
</feature>
<gene>
    <name evidence="15" type="ORF">OXX778_LOCUS11067</name>
</gene>
<dbReference type="InterPro" id="IPR005821">
    <property type="entry name" value="Ion_trans_dom"/>
</dbReference>
<sequence length="412" mass="48512">MKKNKTSSMTKISDSFYSSDSKTSPDNTINIYKHSKEYRLKRLYGTKKIHVNSLESNVEVDINDLIRLNIGGARYLTYMSTLRKIPNSRLSELDKTDDNYDIKNNEYFFDRSPLLFDYILNFYRTGELHVPLSECGSAFSNELEFWKLSESHVLPCCWLAFSKSRDHKKLLTQFDNNFFEHFKQEKEDAKDPTHYKSIRKRIWSIIKYPYQEKCGYVYSLMSGFFILLSLINLIFISYRPWYSNVQFKEIKNEETSIKKMQMLTGYPHPFFKISDLICIIYFTIEFLIEIIFCPNFTIFLKSIINWISFLTLIVYYIQVIPFILNPYIVCFTPAICTEPLEQALSILQFIRLLRLIKLFKYYTGMRVMAYTLRSSFKELTLIITLLLSGVTVFGSLIFAAEGDPENNDGFPN</sequence>